<keyword evidence="1" id="KW-1133">Transmembrane helix</keyword>
<protein>
    <submittedName>
        <fullName evidence="2">Uncharacterized protein</fullName>
    </submittedName>
</protein>
<keyword evidence="1" id="KW-0812">Transmembrane</keyword>
<feature type="transmembrane region" description="Helical" evidence="1">
    <location>
        <begin position="33"/>
        <end position="56"/>
    </location>
</feature>
<organism evidence="2 3">
    <name type="scientific">Sutcliffiella rhizosphaerae</name>
    <dbReference type="NCBI Taxonomy" id="2880967"/>
    <lineage>
        <taxon>Bacteria</taxon>
        <taxon>Bacillati</taxon>
        <taxon>Bacillota</taxon>
        <taxon>Bacilli</taxon>
        <taxon>Bacillales</taxon>
        <taxon>Bacillaceae</taxon>
        <taxon>Sutcliffiella</taxon>
    </lineage>
</organism>
<evidence type="ECO:0000313" key="3">
    <source>
        <dbReference type="Proteomes" id="UP000789833"/>
    </source>
</evidence>
<keyword evidence="3" id="KW-1185">Reference proteome</keyword>
<proteinExistence type="predicted"/>
<comment type="caution">
    <text evidence="2">The sequence shown here is derived from an EMBL/GenBank/DDBJ whole genome shotgun (WGS) entry which is preliminary data.</text>
</comment>
<dbReference type="EMBL" id="CAKJTJ010000060">
    <property type="protein sequence ID" value="CAG9623644.1"/>
    <property type="molecule type" value="Genomic_DNA"/>
</dbReference>
<gene>
    <name evidence="2" type="ORF">BACCIP111883_04462</name>
</gene>
<evidence type="ECO:0000313" key="2">
    <source>
        <dbReference type="EMBL" id="CAG9623644.1"/>
    </source>
</evidence>
<dbReference type="Proteomes" id="UP000789833">
    <property type="component" value="Unassembled WGS sequence"/>
</dbReference>
<sequence length="68" mass="7371">MKLSGFINFLGITAIFISVIAFCFFLFSDGEKGSAILACLFVFFNGFIALGVGSILEKVLLAENRKSL</sequence>
<dbReference type="RefSeq" id="WP_230505274.1">
    <property type="nucleotide sequence ID" value="NZ_CAKJTJ010000060.1"/>
</dbReference>
<feature type="transmembrane region" description="Helical" evidence="1">
    <location>
        <begin position="7"/>
        <end position="27"/>
    </location>
</feature>
<accession>A0ABN8AH79</accession>
<keyword evidence="1" id="KW-0472">Membrane</keyword>
<reference evidence="2 3" key="1">
    <citation type="submission" date="2021-10" db="EMBL/GenBank/DDBJ databases">
        <authorList>
            <person name="Criscuolo A."/>
        </authorList>
    </citation>
    <scope>NUCLEOTIDE SEQUENCE [LARGE SCALE GENOMIC DNA]</scope>
    <source>
        <strain evidence="3">CIP 111883</strain>
    </source>
</reference>
<name>A0ABN8AH79_9BACI</name>
<evidence type="ECO:0000256" key="1">
    <source>
        <dbReference type="SAM" id="Phobius"/>
    </source>
</evidence>